<proteinExistence type="inferred from homology"/>
<dbReference type="FunFam" id="3.40.1390.30:FF:000001">
    <property type="entry name" value="GTP cyclohydrolase 1 type 2"/>
    <property type="match status" value="1"/>
</dbReference>
<dbReference type="GO" id="GO:0046872">
    <property type="term" value="F:metal ion binding"/>
    <property type="evidence" value="ECO:0007669"/>
    <property type="project" value="UniProtKB-UniRule"/>
</dbReference>
<dbReference type="OrthoDB" id="9792792at2"/>
<dbReference type="InterPro" id="IPR002678">
    <property type="entry name" value="DUF34/NIF3"/>
</dbReference>
<sequence length="380" mass="42764">MKTLIGFDFVKHFEKEVPLWLAEDGDPVGLHVGDLSKTIKKIMVTLDVRPEVVQEAIEKNIDFILAHHPPIYSPIARLDLANPQIKMYADLMKNDITVYAAHTNLDNANGGMNDWLADQLGLNDVEIMDVSKTICLKRLAVYVPETHAEVVRQAITSAGAGKITDNYKDCSYTLEGIGRFTPVNEADPTIGEVGKPEKVMEEKIEVILEEEKLTTILEAMYQAHPYEEPVFETYSVDQKQAETFGLGRVGNLEKEMNLKDFAKHVKKSFKVDGLRVIAPQNDLNKKIRRVALCGGDAGKYYPKAIQKEADVYITGDVYYHTAHDMQAAGLVVVDPGHHIEKVCIPKLREMLTEWKKELSWDVEIIPSTVNTNPFIFDNQL</sequence>
<dbReference type="AlphaFoldDB" id="A0A3Q9BM14"/>
<keyword evidence="4 5" id="KW-0479">Metal-binding</keyword>
<dbReference type="SUPFAM" id="SSF102705">
    <property type="entry name" value="NIF3 (NGG1p interacting factor 3)-like"/>
    <property type="match status" value="1"/>
</dbReference>
<feature type="binding site" evidence="6">
    <location>
        <position position="340"/>
    </location>
    <ligand>
        <name>a divalent metal cation</name>
        <dbReference type="ChEBI" id="CHEBI:60240"/>
        <label>1</label>
    </ligand>
</feature>
<dbReference type="Proteomes" id="UP000273326">
    <property type="component" value="Chromosome"/>
</dbReference>
<dbReference type="InterPro" id="IPR017221">
    <property type="entry name" value="DUF34/NIF3_bac"/>
</dbReference>
<dbReference type="NCBIfam" id="TIGR00486">
    <property type="entry name" value="YbgI_SA1388"/>
    <property type="match status" value="1"/>
</dbReference>
<reference evidence="8" key="1">
    <citation type="submission" date="2018-12" db="EMBL/GenBank/DDBJ databases">
        <title>Complete genome sequencing of Jeotgalibaca sp. H21T32.</title>
        <authorList>
            <person name="Bae J.-W."/>
            <person name="Lee S.-Y."/>
        </authorList>
    </citation>
    <scope>NUCLEOTIDE SEQUENCE [LARGE SCALE GENOMIC DNA]</scope>
    <source>
        <strain evidence="8">H21T32</strain>
    </source>
</reference>
<evidence type="ECO:0000256" key="4">
    <source>
        <dbReference type="ARBA" id="ARBA00022723"/>
    </source>
</evidence>
<dbReference type="EMBL" id="CP034465">
    <property type="protein sequence ID" value="AZP05330.1"/>
    <property type="molecule type" value="Genomic_DNA"/>
</dbReference>
<dbReference type="InterPro" id="IPR036069">
    <property type="entry name" value="DUF34/NIF3_sf"/>
</dbReference>
<accession>A0A3Q9BM14</accession>
<dbReference type="Pfam" id="PF01784">
    <property type="entry name" value="DUF34_NIF3"/>
    <property type="match status" value="1"/>
</dbReference>
<organism evidence="7 8">
    <name type="scientific">Jeotgalibaca ciconiae</name>
    <dbReference type="NCBI Taxonomy" id="2496265"/>
    <lineage>
        <taxon>Bacteria</taxon>
        <taxon>Bacillati</taxon>
        <taxon>Bacillota</taxon>
        <taxon>Bacilli</taxon>
        <taxon>Lactobacillales</taxon>
        <taxon>Carnobacteriaceae</taxon>
        <taxon>Jeotgalibaca</taxon>
    </lineage>
</organism>
<dbReference type="GO" id="GO:0005737">
    <property type="term" value="C:cytoplasm"/>
    <property type="evidence" value="ECO:0007669"/>
    <property type="project" value="TreeGrafter"/>
</dbReference>
<dbReference type="PIRSF" id="PIRSF037489">
    <property type="entry name" value="UCP037489_NIF3_YqfO"/>
    <property type="match status" value="1"/>
</dbReference>
<feature type="binding site" evidence="6">
    <location>
        <position position="67"/>
    </location>
    <ligand>
        <name>a divalent metal cation</name>
        <dbReference type="ChEBI" id="CHEBI:60240"/>
        <label>1</label>
    </ligand>
</feature>
<comment type="subunit">
    <text evidence="2">Homohexamer.</text>
</comment>
<evidence type="ECO:0000313" key="8">
    <source>
        <dbReference type="Proteomes" id="UP000273326"/>
    </source>
</evidence>
<name>A0A3Q9BM14_9LACT</name>
<feature type="binding site" evidence="6">
    <location>
        <position position="337"/>
    </location>
    <ligand>
        <name>a divalent metal cation</name>
        <dbReference type="ChEBI" id="CHEBI:60240"/>
        <label>1</label>
    </ligand>
</feature>
<evidence type="ECO:0000256" key="2">
    <source>
        <dbReference type="ARBA" id="ARBA00011643"/>
    </source>
</evidence>
<keyword evidence="8" id="KW-1185">Reference proteome</keyword>
<feature type="binding site" evidence="6">
    <location>
        <position position="68"/>
    </location>
    <ligand>
        <name>a divalent metal cation</name>
        <dbReference type="ChEBI" id="CHEBI:60240"/>
        <label>1</label>
    </ligand>
</feature>
<comment type="similarity">
    <text evidence="1 5">Belongs to the GTP cyclohydrolase I type 2/NIF3 family.</text>
</comment>
<dbReference type="Gene3D" id="3.40.1390.30">
    <property type="entry name" value="NIF3 (NGG1p interacting factor 3)-like"/>
    <property type="match status" value="2"/>
</dbReference>
<evidence type="ECO:0000256" key="3">
    <source>
        <dbReference type="ARBA" id="ARBA00022112"/>
    </source>
</evidence>
<evidence type="ECO:0000256" key="5">
    <source>
        <dbReference type="PIRNR" id="PIRNR037489"/>
    </source>
</evidence>
<evidence type="ECO:0000256" key="6">
    <source>
        <dbReference type="PIRSR" id="PIRSR602678-1"/>
    </source>
</evidence>
<gene>
    <name evidence="7" type="ORF">EJN90_12140</name>
</gene>
<dbReference type="PANTHER" id="PTHR13799">
    <property type="entry name" value="NGG1 INTERACTING FACTOR 3"/>
    <property type="match status" value="1"/>
</dbReference>
<dbReference type="KEGG" id="jeh:EJN90_12140"/>
<feature type="binding site" evidence="6">
    <location>
        <position position="106"/>
    </location>
    <ligand>
        <name>a divalent metal cation</name>
        <dbReference type="ChEBI" id="CHEBI:60240"/>
        <label>1</label>
    </ligand>
</feature>
<evidence type="ECO:0000313" key="7">
    <source>
        <dbReference type="EMBL" id="AZP05330.1"/>
    </source>
</evidence>
<dbReference type="RefSeq" id="WP_126111616.1">
    <property type="nucleotide sequence ID" value="NZ_CP034465.1"/>
</dbReference>
<dbReference type="PANTHER" id="PTHR13799:SF14">
    <property type="entry name" value="GTP CYCLOHYDROLASE 1 TYPE 2 HOMOLOG"/>
    <property type="match status" value="1"/>
</dbReference>
<dbReference type="InterPro" id="IPR015867">
    <property type="entry name" value="N-reg_PII/ATP_PRibTrfase_C"/>
</dbReference>
<protein>
    <recommendedName>
        <fullName evidence="3 5">GTP cyclohydrolase 1 type 2 homolog</fullName>
    </recommendedName>
</protein>
<evidence type="ECO:0000256" key="1">
    <source>
        <dbReference type="ARBA" id="ARBA00006964"/>
    </source>
</evidence>
<dbReference type="Gene3D" id="3.30.70.120">
    <property type="match status" value="1"/>
</dbReference>